<evidence type="ECO:0000313" key="2">
    <source>
        <dbReference type="EMBL" id="GLQ53115.1"/>
    </source>
</evidence>
<comment type="caution">
    <text evidence="2">The sequence shown here is derived from an EMBL/GenBank/DDBJ whole genome shotgun (WGS) entry which is preliminary data.</text>
</comment>
<feature type="signal peptide" evidence="1">
    <location>
        <begin position="1"/>
        <end position="17"/>
    </location>
</feature>
<dbReference type="EMBL" id="BSNS01000002">
    <property type="protein sequence ID" value="GLQ53115.1"/>
    <property type="molecule type" value="Genomic_DNA"/>
</dbReference>
<keyword evidence="1" id="KW-0732">Signal</keyword>
<evidence type="ECO:0008006" key="4">
    <source>
        <dbReference type="Google" id="ProtNLM"/>
    </source>
</evidence>
<name>A0ABQ5VZP0_9HYPH</name>
<gene>
    <name evidence="2" type="ORF">GCM10010862_03730</name>
</gene>
<feature type="chain" id="PRO_5045554420" description="Peptidoglycan binding-like domain-containing protein" evidence="1">
    <location>
        <begin position="18"/>
        <end position="123"/>
    </location>
</feature>
<evidence type="ECO:0000313" key="3">
    <source>
        <dbReference type="Proteomes" id="UP001156691"/>
    </source>
</evidence>
<dbReference type="Proteomes" id="UP001156691">
    <property type="component" value="Unassembled WGS sequence"/>
</dbReference>
<evidence type="ECO:0000256" key="1">
    <source>
        <dbReference type="SAM" id="SignalP"/>
    </source>
</evidence>
<protein>
    <recommendedName>
        <fullName evidence="4">Peptidoglycan binding-like domain-containing protein</fullName>
    </recommendedName>
</protein>
<proteinExistence type="predicted"/>
<dbReference type="SUPFAM" id="SSF47090">
    <property type="entry name" value="PGBD-like"/>
    <property type="match status" value="1"/>
</dbReference>
<dbReference type="InterPro" id="IPR036365">
    <property type="entry name" value="PGBD-like_sf"/>
</dbReference>
<accession>A0ABQ5VZP0</accession>
<organism evidence="2 3">
    <name type="scientific">Devosia nitrariae</name>
    <dbReference type="NCBI Taxonomy" id="2071872"/>
    <lineage>
        <taxon>Bacteria</taxon>
        <taxon>Pseudomonadati</taxon>
        <taxon>Pseudomonadota</taxon>
        <taxon>Alphaproteobacteria</taxon>
        <taxon>Hyphomicrobiales</taxon>
        <taxon>Devosiaceae</taxon>
        <taxon>Devosia</taxon>
    </lineage>
</organism>
<reference evidence="3" key="1">
    <citation type="journal article" date="2019" name="Int. J. Syst. Evol. Microbiol.">
        <title>The Global Catalogue of Microorganisms (GCM) 10K type strain sequencing project: providing services to taxonomists for standard genome sequencing and annotation.</title>
        <authorList>
            <consortium name="The Broad Institute Genomics Platform"/>
            <consortium name="The Broad Institute Genome Sequencing Center for Infectious Disease"/>
            <person name="Wu L."/>
            <person name="Ma J."/>
        </authorList>
    </citation>
    <scope>NUCLEOTIDE SEQUENCE [LARGE SCALE GENOMIC DNA]</scope>
    <source>
        <strain evidence="3">NBRC 112416</strain>
    </source>
</reference>
<sequence>MRRLILLSFFAAPSLLAGSMPIAAAGHLALSQPMSASAINKADLGARFAVPQRPYIITPEAPTSEGAVSPDSAAAPDPAIARLQVLLDQLGASPGVIDGFDGENMRKAVMGVQAMADCPSPAS</sequence>
<keyword evidence="3" id="KW-1185">Reference proteome</keyword>